<keyword evidence="6 14" id="KW-0812">Transmembrane</keyword>
<dbReference type="GO" id="GO:0005886">
    <property type="term" value="C:plasma membrane"/>
    <property type="evidence" value="ECO:0007669"/>
    <property type="project" value="UniProtKB-SubCell"/>
</dbReference>
<evidence type="ECO:0000256" key="7">
    <source>
        <dbReference type="ARBA" id="ARBA00022801"/>
    </source>
</evidence>
<dbReference type="GO" id="GO:0050380">
    <property type="term" value="F:undecaprenyl-diphosphatase activity"/>
    <property type="evidence" value="ECO:0007669"/>
    <property type="project" value="UniProtKB-UniRule"/>
</dbReference>
<evidence type="ECO:0000256" key="8">
    <source>
        <dbReference type="ARBA" id="ARBA00022989"/>
    </source>
</evidence>
<feature type="transmembrane region" description="Helical" evidence="14">
    <location>
        <begin position="209"/>
        <end position="228"/>
    </location>
</feature>
<dbReference type="AlphaFoldDB" id="A0A0G0ELH2"/>
<keyword evidence="14" id="KW-0573">Peptidoglycan synthesis</keyword>
<evidence type="ECO:0000256" key="5">
    <source>
        <dbReference type="ARBA" id="ARBA00022475"/>
    </source>
</evidence>
<organism evidence="15 16">
    <name type="scientific">Candidatus Roizmanbacteria bacterium GW2011_GWA2_36_23</name>
    <dbReference type="NCBI Taxonomy" id="1618480"/>
    <lineage>
        <taxon>Bacteria</taxon>
        <taxon>Candidatus Roizmaniibacteriota</taxon>
    </lineage>
</organism>
<dbReference type="PATRIC" id="fig|1618480.3.peg.191"/>
<dbReference type="PANTHER" id="PTHR30622:SF3">
    <property type="entry name" value="UNDECAPRENYL-DIPHOSPHATASE"/>
    <property type="match status" value="1"/>
</dbReference>
<proteinExistence type="inferred from homology"/>
<dbReference type="GO" id="GO:0071555">
    <property type="term" value="P:cell wall organization"/>
    <property type="evidence" value="ECO:0007669"/>
    <property type="project" value="UniProtKB-KW"/>
</dbReference>
<feature type="transmembrane region" description="Helical" evidence="14">
    <location>
        <begin position="138"/>
        <end position="157"/>
    </location>
</feature>
<feature type="transmembrane region" description="Helical" evidence="14">
    <location>
        <begin position="177"/>
        <end position="197"/>
    </location>
</feature>
<evidence type="ECO:0000256" key="1">
    <source>
        <dbReference type="ARBA" id="ARBA00004651"/>
    </source>
</evidence>
<dbReference type="Pfam" id="PF02673">
    <property type="entry name" value="BacA"/>
    <property type="match status" value="1"/>
</dbReference>
<keyword evidence="7 14" id="KW-0378">Hydrolase</keyword>
<feature type="transmembrane region" description="Helical" evidence="14">
    <location>
        <begin position="41"/>
        <end position="62"/>
    </location>
</feature>
<evidence type="ECO:0000256" key="13">
    <source>
        <dbReference type="ARBA" id="ARBA00047594"/>
    </source>
</evidence>
<keyword evidence="14" id="KW-0133">Cell shape</keyword>
<evidence type="ECO:0000256" key="12">
    <source>
        <dbReference type="ARBA" id="ARBA00032932"/>
    </source>
</evidence>
<name>A0A0G0ELH2_9BACT</name>
<sequence>MNIYQALVLGIVEGLTEFLPISSTAHLIFASNLLKIAQSDFIKLFEVFIQAGAILSVIILYAKYIFQHAKIAKKVIVSFIPTAIIGFLLYKIIKVYFFENYFLITCMFILVGLVFIAIEFLIKKKKLKLDKQLSKTTFFHALIIGLAQSLAVIPGVSRSGIVMVAMMSLGYVRKESAIYSFLLAIPTIIAASFYDLYKSRDIISLDYENIMLLTIGFISAFITAYISMKWFISFLQNNTLMKFAWYRILLGIILFVVNR</sequence>
<feature type="transmembrane region" description="Helical" evidence="14">
    <location>
        <begin position="7"/>
        <end position="29"/>
    </location>
</feature>
<evidence type="ECO:0000256" key="3">
    <source>
        <dbReference type="ARBA" id="ARBA00012374"/>
    </source>
</evidence>
<evidence type="ECO:0000256" key="9">
    <source>
        <dbReference type="ARBA" id="ARBA00023136"/>
    </source>
</evidence>
<dbReference type="Proteomes" id="UP000034344">
    <property type="component" value="Unassembled WGS sequence"/>
</dbReference>
<keyword evidence="9 14" id="KW-0472">Membrane</keyword>
<dbReference type="GO" id="GO:0008360">
    <property type="term" value="P:regulation of cell shape"/>
    <property type="evidence" value="ECO:0007669"/>
    <property type="project" value="UniProtKB-KW"/>
</dbReference>
<evidence type="ECO:0000256" key="11">
    <source>
        <dbReference type="ARBA" id="ARBA00032707"/>
    </source>
</evidence>
<dbReference type="GO" id="GO:0046677">
    <property type="term" value="P:response to antibiotic"/>
    <property type="evidence" value="ECO:0007669"/>
    <property type="project" value="UniProtKB-UniRule"/>
</dbReference>
<keyword evidence="8 14" id="KW-1133">Transmembrane helix</keyword>
<evidence type="ECO:0000256" key="6">
    <source>
        <dbReference type="ARBA" id="ARBA00022692"/>
    </source>
</evidence>
<keyword evidence="10 14" id="KW-0046">Antibiotic resistance</keyword>
<dbReference type="GO" id="GO:0009252">
    <property type="term" value="P:peptidoglycan biosynthetic process"/>
    <property type="evidence" value="ECO:0007669"/>
    <property type="project" value="UniProtKB-KW"/>
</dbReference>
<feature type="transmembrane region" description="Helical" evidence="14">
    <location>
        <begin position="240"/>
        <end position="257"/>
    </location>
</feature>
<evidence type="ECO:0000256" key="4">
    <source>
        <dbReference type="ARBA" id="ARBA00021581"/>
    </source>
</evidence>
<dbReference type="HAMAP" id="MF_01006">
    <property type="entry name" value="Undec_diphosphatase"/>
    <property type="match status" value="1"/>
</dbReference>
<gene>
    <name evidence="14" type="primary">uppP</name>
    <name evidence="15" type="ORF">US11_C0002G0004</name>
</gene>
<evidence type="ECO:0000313" key="16">
    <source>
        <dbReference type="Proteomes" id="UP000034344"/>
    </source>
</evidence>
<dbReference type="InterPro" id="IPR003824">
    <property type="entry name" value="UppP"/>
</dbReference>
<comment type="function">
    <text evidence="14">Catalyzes the dephosphorylation of undecaprenyl diphosphate (UPP). Confers resistance to bacitracin.</text>
</comment>
<accession>A0A0G0ELH2</accession>
<dbReference type="EMBL" id="LBRS01000002">
    <property type="protein sequence ID" value="KKQ01945.1"/>
    <property type="molecule type" value="Genomic_DNA"/>
</dbReference>
<feature type="transmembrane region" description="Helical" evidence="14">
    <location>
        <begin position="99"/>
        <end position="118"/>
    </location>
</feature>
<comment type="subcellular location">
    <subcellularLocation>
        <location evidence="1 14">Cell membrane</location>
        <topology evidence="1 14">Multi-pass membrane protein</topology>
    </subcellularLocation>
</comment>
<reference evidence="15 16" key="1">
    <citation type="journal article" date="2015" name="Nature">
        <title>rRNA introns, odd ribosomes, and small enigmatic genomes across a large radiation of phyla.</title>
        <authorList>
            <person name="Brown C.T."/>
            <person name="Hug L.A."/>
            <person name="Thomas B.C."/>
            <person name="Sharon I."/>
            <person name="Castelle C.J."/>
            <person name="Singh A."/>
            <person name="Wilkins M.J."/>
            <person name="Williams K.H."/>
            <person name="Banfield J.F."/>
        </authorList>
    </citation>
    <scope>NUCLEOTIDE SEQUENCE [LARGE SCALE GENOMIC DNA]</scope>
</reference>
<dbReference type="STRING" id="1618480.US11_C0002G0004"/>
<evidence type="ECO:0000313" key="15">
    <source>
        <dbReference type="EMBL" id="KKQ01945.1"/>
    </source>
</evidence>
<evidence type="ECO:0000256" key="10">
    <source>
        <dbReference type="ARBA" id="ARBA00023251"/>
    </source>
</evidence>
<evidence type="ECO:0000256" key="2">
    <source>
        <dbReference type="ARBA" id="ARBA00010621"/>
    </source>
</evidence>
<feature type="transmembrane region" description="Helical" evidence="14">
    <location>
        <begin position="74"/>
        <end position="93"/>
    </location>
</feature>
<dbReference type="EC" id="3.6.1.27" evidence="3 14"/>
<keyword evidence="5 14" id="KW-1003">Cell membrane</keyword>
<comment type="miscellaneous">
    <text evidence="14">Bacitracin is thought to be involved in the inhibition of peptidoglycan synthesis by sequestering undecaprenyl diphosphate, thereby reducing the pool of lipid carrier available.</text>
</comment>
<comment type="catalytic activity">
    <reaction evidence="13 14">
        <text>di-trans,octa-cis-undecaprenyl diphosphate + H2O = di-trans,octa-cis-undecaprenyl phosphate + phosphate + H(+)</text>
        <dbReference type="Rhea" id="RHEA:28094"/>
        <dbReference type="ChEBI" id="CHEBI:15377"/>
        <dbReference type="ChEBI" id="CHEBI:15378"/>
        <dbReference type="ChEBI" id="CHEBI:43474"/>
        <dbReference type="ChEBI" id="CHEBI:58405"/>
        <dbReference type="ChEBI" id="CHEBI:60392"/>
        <dbReference type="EC" id="3.6.1.27"/>
    </reaction>
</comment>
<comment type="caution">
    <text evidence="15">The sequence shown here is derived from an EMBL/GenBank/DDBJ whole genome shotgun (WGS) entry which is preliminary data.</text>
</comment>
<keyword evidence="14" id="KW-0961">Cell wall biogenesis/degradation</keyword>
<evidence type="ECO:0000256" key="14">
    <source>
        <dbReference type="HAMAP-Rule" id="MF_01006"/>
    </source>
</evidence>
<comment type="similarity">
    <text evidence="2 14">Belongs to the UppP family.</text>
</comment>
<dbReference type="PANTHER" id="PTHR30622">
    <property type="entry name" value="UNDECAPRENYL-DIPHOSPHATASE"/>
    <property type="match status" value="1"/>
</dbReference>
<protein>
    <recommendedName>
        <fullName evidence="4 14">Undecaprenyl-diphosphatase</fullName>
        <ecNumber evidence="3 14">3.6.1.27</ecNumber>
    </recommendedName>
    <alternativeName>
        <fullName evidence="12 14">Bacitracin resistance protein</fullName>
    </alternativeName>
    <alternativeName>
        <fullName evidence="11 14">Undecaprenyl pyrophosphate phosphatase</fullName>
    </alternativeName>
</protein>